<feature type="signal peptide" evidence="1">
    <location>
        <begin position="1"/>
        <end position="18"/>
    </location>
</feature>
<gene>
    <name evidence="2" type="ORF">AVDCRST_MAG53-2720</name>
</gene>
<proteinExistence type="predicted"/>
<accession>A0A6J4T3S1</accession>
<dbReference type="EMBL" id="CADCVR010000086">
    <property type="protein sequence ID" value="CAA9512631.1"/>
    <property type="molecule type" value="Genomic_DNA"/>
</dbReference>
<evidence type="ECO:0000313" key="2">
    <source>
        <dbReference type="EMBL" id="CAA9512631.1"/>
    </source>
</evidence>
<protein>
    <submittedName>
        <fullName evidence="2">Uncharacterized protein</fullName>
    </submittedName>
</protein>
<sequence>MVMAALAAGLGTASPAQASDASLRKAIKAQEKKVDAVAEDFADASEDVESAVGRERAGTAVTKLKRAVKRLRTAVVKEQATTARVKRGRTQYLRFVTSFSAALRTFDRALEAFDPEAPAAAEPLFRRAAAQIKAADVRRDRAAKLIGGLS</sequence>
<reference evidence="2" key="1">
    <citation type="submission" date="2020-02" db="EMBL/GenBank/DDBJ databases">
        <authorList>
            <person name="Meier V. D."/>
        </authorList>
    </citation>
    <scope>NUCLEOTIDE SEQUENCE</scope>
    <source>
        <strain evidence="2">AVDCRST_MAG53</strain>
    </source>
</reference>
<name>A0A6J4T3S1_9ACTN</name>
<feature type="chain" id="PRO_5026733445" evidence="1">
    <location>
        <begin position="19"/>
        <end position="150"/>
    </location>
</feature>
<dbReference type="AlphaFoldDB" id="A0A6J4T3S1"/>
<keyword evidence="1" id="KW-0732">Signal</keyword>
<evidence type="ECO:0000256" key="1">
    <source>
        <dbReference type="SAM" id="SignalP"/>
    </source>
</evidence>
<organism evidence="2">
    <name type="scientific">uncultured Solirubrobacteraceae bacterium</name>
    <dbReference type="NCBI Taxonomy" id="1162706"/>
    <lineage>
        <taxon>Bacteria</taxon>
        <taxon>Bacillati</taxon>
        <taxon>Actinomycetota</taxon>
        <taxon>Thermoleophilia</taxon>
        <taxon>Solirubrobacterales</taxon>
        <taxon>Solirubrobacteraceae</taxon>
        <taxon>environmental samples</taxon>
    </lineage>
</organism>